<comment type="similarity">
    <text evidence="1">Belongs to the type-I restriction system S methylase family.</text>
</comment>
<sequence>MRSQWQTGTIGQCAEVRARIGWRGLSSREYQESGPFLIAGKHISDGKILWDHCDHITPARYQESPEIILRPKDVIISKDGTIGRVARIDSLPGDATINGTMMLVRPGPVLDYKFLSHVLQGRRFTTLVEERISGSSIPHLFQRDIVKFPIALPSATEQRRIAEILDSIDEEISEARSALAKLITVRDAVIRSRLSTIYSTAPAVPLEQVANVDRGRFSARPRNDPAYYGGKYWFIQTGDVANSRGEIIRLASQTLNEIGLKTSREFPSGTVAITIAATIGETAILGVPMCFPDSVVGVVARDGYEPRFLERCLNRAKPRLEACAPQSAQKNINLQDLRPLLIPDASRDTQIGFAELWDNYDEQRNQMARGLAKLQALKRSLADDLLSGSIQVPDEN</sequence>
<feature type="domain" description="Type I restriction modification DNA specificity" evidence="4">
    <location>
        <begin position="62"/>
        <end position="177"/>
    </location>
</feature>
<keyword evidence="3" id="KW-0238">DNA-binding</keyword>
<feature type="domain" description="Type I restriction modification DNA specificity" evidence="4">
    <location>
        <begin position="205"/>
        <end position="343"/>
    </location>
</feature>
<evidence type="ECO:0000256" key="3">
    <source>
        <dbReference type="ARBA" id="ARBA00023125"/>
    </source>
</evidence>
<dbReference type="Proteomes" id="UP001059597">
    <property type="component" value="Chromosome"/>
</dbReference>
<keyword evidence="2" id="KW-0680">Restriction system</keyword>
<evidence type="ECO:0000256" key="2">
    <source>
        <dbReference type="ARBA" id="ARBA00022747"/>
    </source>
</evidence>
<name>A0ABN6R6U0_STRNI</name>
<dbReference type="SUPFAM" id="SSF116734">
    <property type="entry name" value="DNA methylase specificity domain"/>
    <property type="match status" value="2"/>
</dbReference>
<dbReference type="EMBL" id="AP026073">
    <property type="protein sequence ID" value="BDM73161.1"/>
    <property type="molecule type" value="Genomic_DNA"/>
</dbReference>
<reference evidence="5" key="1">
    <citation type="submission" date="2022-06" db="EMBL/GenBank/DDBJ databases">
        <title>Complete genome sequence of Streptomyces nigrescens HEK616.</title>
        <authorList>
            <person name="Asamizu S."/>
            <person name="Onaka H."/>
        </authorList>
    </citation>
    <scope>NUCLEOTIDE SEQUENCE</scope>
    <source>
        <strain evidence="5">HEK616</strain>
    </source>
</reference>
<dbReference type="Gene3D" id="3.90.220.20">
    <property type="entry name" value="DNA methylase specificity domains"/>
    <property type="match status" value="2"/>
</dbReference>
<dbReference type="PANTHER" id="PTHR30408:SF12">
    <property type="entry name" value="TYPE I RESTRICTION ENZYME MJAVIII SPECIFICITY SUBUNIT"/>
    <property type="match status" value="1"/>
</dbReference>
<evidence type="ECO:0000259" key="4">
    <source>
        <dbReference type="Pfam" id="PF01420"/>
    </source>
</evidence>
<evidence type="ECO:0000313" key="6">
    <source>
        <dbReference type="Proteomes" id="UP001059597"/>
    </source>
</evidence>
<keyword evidence="6" id="KW-1185">Reference proteome</keyword>
<dbReference type="InterPro" id="IPR052021">
    <property type="entry name" value="Type-I_RS_S_subunit"/>
</dbReference>
<dbReference type="InterPro" id="IPR044946">
    <property type="entry name" value="Restrct_endonuc_typeI_TRD_sf"/>
</dbReference>
<dbReference type="CDD" id="cd17282">
    <property type="entry name" value="RMtype1_S_Eco16444ORF1681_TRD1-CR1_like"/>
    <property type="match status" value="1"/>
</dbReference>
<proteinExistence type="inferred from homology"/>
<gene>
    <name evidence="5" type="ORF">HEK616_66480</name>
</gene>
<evidence type="ECO:0000256" key="1">
    <source>
        <dbReference type="ARBA" id="ARBA00010923"/>
    </source>
</evidence>
<organism evidence="5 6">
    <name type="scientific">Streptomyces nigrescens</name>
    <dbReference type="NCBI Taxonomy" id="1920"/>
    <lineage>
        <taxon>Bacteria</taxon>
        <taxon>Bacillati</taxon>
        <taxon>Actinomycetota</taxon>
        <taxon>Actinomycetes</taxon>
        <taxon>Kitasatosporales</taxon>
        <taxon>Streptomycetaceae</taxon>
        <taxon>Streptomyces</taxon>
    </lineage>
</organism>
<evidence type="ECO:0000313" key="5">
    <source>
        <dbReference type="EMBL" id="BDM73161.1"/>
    </source>
</evidence>
<dbReference type="PANTHER" id="PTHR30408">
    <property type="entry name" value="TYPE-1 RESTRICTION ENZYME ECOKI SPECIFICITY PROTEIN"/>
    <property type="match status" value="1"/>
</dbReference>
<dbReference type="RefSeq" id="WP_261956447.1">
    <property type="nucleotide sequence ID" value="NZ_AP026073.1"/>
</dbReference>
<dbReference type="Pfam" id="PF01420">
    <property type="entry name" value="Methylase_S"/>
    <property type="match status" value="2"/>
</dbReference>
<dbReference type="InterPro" id="IPR000055">
    <property type="entry name" value="Restrct_endonuc_typeI_TRD"/>
</dbReference>
<accession>A0ABN6R6U0</accession>
<protein>
    <recommendedName>
        <fullName evidence="4">Type I restriction modification DNA specificity domain-containing protein</fullName>
    </recommendedName>
</protein>